<sequence>MNMKKFKHCTEIKHSNILTEHIEGVKELYRIFHKFVKDSLDFNNRLKNYSLDILFFTECFNNNCNDKEILILLNDLLEESKENHRLAKELEERLFIDEEVGEEDGHIRNFRNEINLDEQELISYEGAENWLEEEKRDLRKQLSNKQNELNIINLFSDNLRTICSGIGNIKTFWEAQIESIDYLIKILEKFGKGQNIQRRRIICILEQKWKNVQRGRQIYNEAINDELYNNYIEL</sequence>
<dbReference type="Proteomes" id="UP000615446">
    <property type="component" value="Unassembled WGS sequence"/>
</dbReference>
<dbReference type="EMBL" id="BLAL01000053">
    <property type="protein sequence ID" value="GES80960.1"/>
    <property type="molecule type" value="Genomic_DNA"/>
</dbReference>
<name>A0A8H3QHC4_9GLOM</name>
<evidence type="ECO:0000313" key="2">
    <source>
        <dbReference type="Proteomes" id="UP000615446"/>
    </source>
</evidence>
<comment type="caution">
    <text evidence="1">The sequence shown here is derived from an EMBL/GenBank/DDBJ whole genome shotgun (WGS) entry which is preliminary data.</text>
</comment>
<accession>A0A8H3QHC4</accession>
<protein>
    <submittedName>
        <fullName evidence="1">Uncharacterized protein</fullName>
    </submittedName>
</protein>
<reference evidence="1" key="1">
    <citation type="submission" date="2019-10" db="EMBL/GenBank/DDBJ databases">
        <title>Conservation and host-specific expression of non-tandemly repeated heterogenous ribosome RNA gene in arbuscular mycorrhizal fungi.</title>
        <authorList>
            <person name="Maeda T."/>
            <person name="Kobayashi Y."/>
            <person name="Nakagawa T."/>
            <person name="Ezawa T."/>
            <person name="Yamaguchi K."/>
            <person name="Bino T."/>
            <person name="Nishimoto Y."/>
            <person name="Shigenobu S."/>
            <person name="Kawaguchi M."/>
        </authorList>
    </citation>
    <scope>NUCLEOTIDE SEQUENCE</scope>
    <source>
        <strain evidence="1">HR1</strain>
    </source>
</reference>
<organism evidence="1 2">
    <name type="scientific">Rhizophagus clarus</name>
    <dbReference type="NCBI Taxonomy" id="94130"/>
    <lineage>
        <taxon>Eukaryota</taxon>
        <taxon>Fungi</taxon>
        <taxon>Fungi incertae sedis</taxon>
        <taxon>Mucoromycota</taxon>
        <taxon>Glomeromycotina</taxon>
        <taxon>Glomeromycetes</taxon>
        <taxon>Glomerales</taxon>
        <taxon>Glomeraceae</taxon>
        <taxon>Rhizophagus</taxon>
    </lineage>
</organism>
<evidence type="ECO:0000313" key="1">
    <source>
        <dbReference type="EMBL" id="GES80960.1"/>
    </source>
</evidence>
<dbReference type="OrthoDB" id="2359758at2759"/>
<dbReference type="AlphaFoldDB" id="A0A8H3QHC4"/>
<gene>
    <name evidence="1" type="ORF">RCL2_000822000</name>
</gene>
<proteinExistence type="predicted"/>